<dbReference type="InterPro" id="IPR027417">
    <property type="entry name" value="P-loop_NTPase"/>
</dbReference>
<gene>
    <name evidence="1" type="ORF">NCTC11535_01293</name>
</gene>
<evidence type="ECO:0008006" key="3">
    <source>
        <dbReference type="Google" id="ProtNLM"/>
    </source>
</evidence>
<organism evidence="1 2">
    <name type="scientific">Actinomyces bovis</name>
    <dbReference type="NCBI Taxonomy" id="1658"/>
    <lineage>
        <taxon>Bacteria</taxon>
        <taxon>Bacillati</taxon>
        <taxon>Actinomycetota</taxon>
        <taxon>Actinomycetes</taxon>
        <taxon>Actinomycetales</taxon>
        <taxon>Actinomycetaceae</taxon>
        <taxon>Actinomyces</taxon>
    </lineage>
</organism>
<dbReference type="RefSeq" id="WP_111836570.1">
    <property type="nucleotide sequence ID" value="NZ_UAPQ01000007.1"/>
</dbReference>
<evidence type="ECO:0000313" key="2">
    <source>
        <dbReference type="Proteomes" id="UP000250006"/>
    </source>
</evidence>
<protein>
    <recommendedName>
        <fullName evidence="3">Flp pilus assembly protein, ATPase CpaE</fullName>
    </recommendedName>
</protein>
<name>A0ABY1VQE8_9ACTO</name>
<dbReference type="Proteomes" id="UP000250006">
    <property type="component" value="Unassembled WGS sequence"/>
</dbReference>
<dbReference type="EMBL" id="UAPQ01000007">
    <property type="protein sequence ID" value="SPT53622.1"/>
    <property type="molecule type" value="Genomic_DNA"/>
</dbReference>
<dbReference type="SUPFAM" id="SSF52540">
    <property type="entry name" value="P-loop containing nucleoside triphosphate hydrolases"/>
    <property type="match status" value="1"/>
</dbReference>
<comment type="caution">
    <text evidence="1">The sequence shown here is derived from an EMBL/GenBank/DDBJ whole genome shotgun (WGS) entry which is preliminary data.</text>
</comment>
<accession>A0ABY1VQE8</accession>
<dbReference type="Gene3D" id="3.40.50.300">
    <property type="entry name" value="P-loop containing nucleotide triphosphate hydrolases"/>
    <property type="match status" value="1"/>
</dbReference>
<proteinExistence type="predicted"/>
<evidence type="ECO:0000313" key="1">
    <source>
        <dbReference type="EMBL" id="SPT53622.1"/>
    </source>
</evidence>
<keyword evidence="2" id="KW-1185">Reference proteome</keyword>
<reference evidence="1 2" key="1">
    <citation type="submission" date="2018-06" db="EMBL/GenBank/DDBJ databases">
        <authorList>
            <consortium name="Pathogen Informatics"/>
            <person name="Doyle S."/>
        </authorList>
    </citation>
    <scope>NUCLEOTIDE SEQUENCE [LARGE SCALE GENOMIC DNA]</scope>
    <source>
        <strain evidence="1 2">NCTC11535</strain>
    </source>
</reference>
<sequence>MLLSIASAKGSPGASTTCQVLAAVWPKASILADLDPTGSDLLYRLRSATGAPLEPEHGLLSLATAIRRRSQTHLLEHTTRVEGGLDVLIGLPRPEQTAAIGPGWGALADYLRTDRDVLCDVGRLTPGTPSLPVALNSEALLLVVRPGVDAYGHLRDRIRWIEEETALREQRPFLGVVLIAPWKARHEKEDLERLLRSTGLDVPVLGPLVYDLRAADALAGRQANSLRRSLLVRSATALADELYSRMATLKLGAV</sequence>